<feature type="domain" description="Glycosyl transferase family 1" evidence="1">
    <location>
        <begin position="190"/>
        <end position="343"/>
    </location>
</feature>
<sequence length="369" mass="41232">MKIVYVITRSDVMGGASVHLLDLVRGVQEAGHEVYILVGGHGVFQARAKANHLSCISLRHMVRQISPANDWRGFFELKEIISKIKPDILHLHSSKAGILGRLVAKRLNIPVVFTVHGWSFTEGVSNKRRLVYKLIERFMANFADKIITVSNYDRKLALDLGVGNEKLLTTIHNGIPDSHRKIKRDLPFGHVIKLIMVARFEAPKNHNALLTALARLKHLPWIIEFVGDGPTMCNMTDLARDYGLAERVKFLGARNDVDTLLEKADIFCLISNWEGLPLTILEAMRAGLPVIASRVGGVPEAVQDGKTGILVDRDDEGALAQAITSLVESESLRIQMGQNGRQRFEKEFTFQTMLQKTMQIYDAVVQGNR</sequence>
<organism evidence="3 4">
    <name type="scientific">Methylotuvimicrobium alcaliphilum (strain DSM 19304 / NCIMB 14124 / VKM B-2133 / 20Z)</name>
    <name type="common">Methylomicrobium alcaliphilum</name>
    <dbReference type="NCBI Taxonomy" id="1091494"/>
    <lineage>
        <taxon>Bacteria</taxon>
        <taxon>Pseudomonadati</taxon>
        <taxon>Pseudomonadota</taxon>
        <taxon>Gammaproteobacteria</taxon>
        <taxon>Methylococcales</taxon>
        <taxon>Methylococcaceae</taxon>
        <taxon>Methylotuvimicrobium</taxon>
    </lineage>
</organism>
<keyword evidence="3" id="KW-0328">Glycosyltransferase</keyword>
<dbReference type="HOGENOM" id="CLU_009583_0_3_6"/>
<dbReference type="Proteomes" id="UP000008315">
    <property type="component" value="Chromosome"/>
</dbReference>
<evidence type="ECO:0000259" key="1">
    <source>
        <dbReference type="Pfam" id="PF00534"/>
    </source>
</evidence>
<dbReference type="Pfam" id="PF00534">
    <property type="entry name" value="Glycos_transf_1"/>
    <property type="match status" value="1"/>
</dbReference>
<evidence type="ECO:0000259" key="2">
    <source>
        <dbReference type="Pfam" id="PF13439"/>
    </source>
</evidence>
<dbReference type="GO" id="GO:0016757">
    <property type="term" value="F:glycosyltransferase activity"/>
    <property type="evidence" value="ECO:0007669"/>
    <property type="project" value="UniProtKB-KW"/>
</dbReference>
<name>G4STU5_META2</name>
<dbReference type="Gene3D" id="3.40.50.2000">
    <property type="entry name" value="Glycogen Phosphorylase B"/>
    <property type="match status" value="2"/>
</dbReference>
<dbReference type="GO" id="GO:1901135">
    <property type="term" value="P:carbohydrate derivative metabolic process"/>
    <property type="evidence" value="ECO:0007669"/>
    <property type="project" value="UniProtKB-ARBA"/>
</dbReference>
<dbReference type="AlphaFoldDB" id="G4STU5"/>
<evidence type="ECO:0000313" key="4">
    <source>
        <dbReference type="Proteomes" id="UP000008315"/>
    </source>
</evidence>
<dbReference type="PANTHER" id="PTHR12526:SF630">
    <property type="entry name" value="GLYCOSYLTRANSFERASE"/>
    <property type="match status" value="1"/>
</dbReference>
<dbReference type="EC" id="2.4.1.-" evidence="3"/>
<evidence type="ECO:0000313" key="3">
    <source>
        <dbReference type="EMBL" id="CCE21767.1"/>
    </source>
</evidence>
<protein>
    <submittedName>
        <fullName evidence="3">Exopolysaccharide biosynthesis glycosyltransferase</fullName>
        <ecNumber evidence="3">2.4.1.-</ecNumber>
    </submittedName>
</protein>
<reference evidence="4" key="1">
    <citation type="journal article" date="2012" name="J. Bacteriol.">
        <title>Genome sequence of the haloalkaliphilic methanotrophic bacterium Methylomicrobium alcaliphilum 20Z.</title>
        <authorList>
            <person name="Vuilleumier S."/>
            <person name="Khmelenina V.N."/>
            <person name="Bringel F."/>
            <person name="Reshetnikov A.S."/>
            <person name="Lajus A."/>
            <person name="Mangenot S."/>
            <person name="Rouy Z."/>
            <person name="Op den Camp H.J."/>
            <person name="Jetten M.S."/>
            <person name="Dispirito A.A."/>
            <person name="Dunfield P."/>
            <person name="Klotz M.G."/>
            <person name="Semrau J.D."/>
            <person name="Stein L.Y."/>
            <person name="Barbe V."/>
            <person name="Medigue C."/>
            <person name="Trotsenko Y.A."/>
            <person name="Kalyuzhnaya M.G."/>
        </authorList>
    </citation>
    <scope>NUCLEOTIDE SEQUENCE [LARGE SCALE GENOMIC DNA]</scope>
    <source>
        <strain evidence="4">DSM 19304 / NCIMB 14124 / VKM B-2133 / 20Z</strain>
    </source>
</reference>
<dbReference type="Pfam" id="PF13439">
    <property type="entry name" value="Glyco_transf_4"/>
    <property type="match status" value="1"/>
</dbReference>
<keyword evidence="3" id="KW-0808">Transferase</keyword>
<dbReference type="InterPro" id="IPR001296">
    <property type="entry name" value="Glyco_trans_1"/>
</dbReference>
<gene>
    <name evidence="3" type="ordered locus">MEALZ_0063</name>
</gene>
<dbReference type="KEGG" id="mah:MEALZ_0063"/>
<dbReference type="RefSeq" id="WP_014146585.1">
    <property type="nucleotide sequence ID" value="NC_016112.1"/>
</dbReference>
<dbReference type="PANTHER" id="PTHR12526">
    <property type="entry name" value="GLYCOSYLTRANSFERASE"/>
    <property type="match status" value="1"/>
</dbReference>
<proteinExistence type="predicted"/>
<keyword evidence="4" id="KW-1185">Reference proteome</keyword>
<dbReference type="STRING" id="1091494.MEALZ_0063"/>
<feature type="domain" description="Glycosyltransferase subfamily 4-like N-terminal" evidence="2">
    <location>
        <begin position="13"/>
        <end position="177"/>
    </location>
</feature>
<accession>G4STU5</accession>
<dbReference type="CDD" id="cd03808">
    <property type="entry name" value="GT4_CapM-like"/>
    <property type="match status" value="1"/>
</dbReference>
<dbReference type="InterPro" id="IPR028098">
    <property type="entry name" value="Glyco_trans_4-like_N"/>
</dbReference>
<dbReference type="PATRIC" id="fig|271065.3.peg.67"/>
<dbReference type="SUPFAM" id="SSF53756">
    <property type="entry name" value="UDP-Glycosyltransferase/glycogen phosphorylase"/>
    <property type="match status" value="1"/>
</dbReference>
<dbReference type="EMBL" id="FO082060">
    <property type="protein sequence ID" value="CCE21767.1"/>
    <property type="molecule type" value="Genomic_DNA"/>
</dbReference>